<evidence type="ECO:0000256" key="12">
    <source>
        <dbReference type="ARBA" id="ARBA00022842"/>
    </source>
</evidence>
<dbReference type="CDD" id="cd01647">
    <property type="entry name" value="RT_LTR"/>
    <property type="match status" value="1"/>
</dbReference>
<dbReference type="CDD" id="cd09274">
    <property type="entry name" value="RNase_HI_RT_Ty3"/>
    <property type="match status" value="1"/>
</dbReference>
<evidence type="ECO:0000259" key="25">
    <source>
        <dbReference type="PROSITE" id="PS50878"/>
    </source>
</evidence>
<evidence type="ECO:0000256" key="6">
    <source>
        <dbReference type="ARBA" id="ARBA00022692"/>
    </source>
</evidence>
<evidence type="ECO:0000313" key="27">
    <source>
        <dbReference type="EMBL" id="KAH0809215.1"/>
    </source>
</evidence>
<dbReference type="Gene3D" id="3.10.10.10">
    <property type="entry name" value="HIV Type 1 Reverse Transcriptase, subunit A, domain 1"/>
    <property type="match status" value="1"/>
</dbReference>
<keyword evidence="16 22" id="KW-1133">Transmembrane helix</keyword>
<evidence type="ECO:0000256" key="1">
    <source>
        <dbReference type="ARBA" id="ARBA00004651"/>
    </source>
</evidence>
<dbReference type="CDD" id="cd01650">
    <property type="entry name" value="RT_nLTR_like"/>
    <property type="match status" value="1"/>
</dbReference>
<dbReference type="FunFam" id="3.30.70.270:FF:000020">
    <property type="entry name" value="Transposon Tf2-6 polyprotein-like Protein"/>
    <property type="match status" value="1"/>
</dbReference>
<dbReference type="GO" id="GO:0042575">
    <property type="term" value="C:DNA polymerase complex"/>
    <property type="evidence" value="ECO:0007669"/>
    <property type="project" value="UniProtKB-ARBA"/>
</dbReference>
<keyword evidence="14" id="KW-0229">DNA integration</keyword>
<dbReference type="InterPro" id="IPR001584">
    <property type="entry name" value="Integrase_cat-core"/>
</dbReference>
<dbReference type="SUPFAM" id="SSF57756">
    <property type="entry name" value="Retrovirus zinc finger-like domains"/>
    <property type="match status" value="2"/>
</dbReference>
<keyword evidence="28" id="KW-1185">Reference proteome</keyword>
<accession>A0A8J6GZX0</accession>
<evidence type="ECO:0000256" key="11">
    <source>
        <dbReference type="ARBA" id="ARBA00022801"/>
    </source>
</evidence>
<dbReference type="Pfam" id="PF00098">
    <property type="entry name" value="zf-CCHC"/>
    <property type="match status" value="2"/>
</dbReference>
<dbReference type="Pfam" id="PF17921">
    <property type="entry name" value="Integrase_H2C2"/>
    <property type="match status" value="1"/>
</dbReference>
<dbReference type="InterPro" id="IPR013604">
    <property type="entry name" value="7TM_chemorcpt"/>
</dbReference>
<evidence type="ECO:0000259" key="24">
    <source>
        <dbReference type="PROSITE" id="PS50175"/>
    </source>
</evidence>
<keyword evidence="15" id="KW-0695">RNA-directed DNA polymerase</keyword>
<feature type="transmembrane region" description="Helical" evidence="22">
    <location>
        <begin position="3710"/>
        <end position="3734"/>
    </location>
</feature>
<dbReference type="GO" id="GO:0003723">
    <property type="term" value="F:RNA binding"/>
    <property type="evidence" value="ECO:0007669"/>
    <property type="project" value="UniProtKB-KW"/>
</dbReference>
<dbReference type="InterPro" id="IPR041588">
    <property type="entry name" value="Integrase_H2C2"/>
</dbReference>
<dbReference type="InterPro" id="IPR036875">
    <property type="entry name" value="Znf_CCHC_sf"/>
</dbReference>
<feature type="region of interest" description="Disordered" evidence="21">
    <location>
        <begin position="2233"/>
        <end position="2252"/>
    </location>
</feature>
<evidence type="ECO:0000256" key="15">
    <source>
        <dbReference type="ARBA" id="ARBA00022918"/>
    </source>
</evidence>
<dbReference type="GO" id="GO:0005886">
    <property type="term" value="C:plasma membrane"/>
    <property type="evidence" value="ECO:0007669"/>
    <property type="project" value="UniProtKB-SubCell"/>
</dbReference>
<keyword evidence="7" id="KW-0548">Nucleotidyltransferase</keyword>
<dbReference type="EMBL" id="JABDTM020028270">
    <property type="protein sequence ID" value="KAH0809215.1"/>
    <property type="molecule type" value="Genomic_DNA"/>
</dbReference>
<evidence type="ECO:0000256" key="16">
    <source>
        <dbReference type="ARBA" id="ARBA00022989"/>
    </source>
</evidence>
<dbReference type="GO" id="GO:0003677">
    <property type="term" value="F:DNA binding"/>
    <property type="evidence" value="ECO:0007669"/>
    <property type="project" value="UniProtKB-KW"/>
</dbReference>
<dbReference type="Gene3D" id="3.30.420.10">
    <property type="entry name" value="Ribonuclease H-like superfamily/Ribonuclease H"/>
    <property type="match status" value="1"/>
</dbReference>
<evidence type="ECO:0000256" key="22">
    <source>
        <dbReference type="SAM" id="Phobius"/>
    </source>
</evidence>
<feature type="transmembrane region" description="Helical" evidence="22">
    <location>
        <begin position="3443"/>
        <end position="3460"/>
    </location>
</feature>
<name>A0A8J6GZX0_TENMO</name>
<dbReference type="InterPro" id="IPR005135">
    <property type="entry name" value="Endo/exonuclease/phosphatase"/>
</dbReference>
<feature type="transmembrane region" description="Helical" evidence="22">
    <location>
        <begin position="3564"/>
        <end position="3580"/>
    </location>
</feature>
<dbReference type="GO" id="GO:0003964">
    <property type="term" value="F:RNA-directed DNA polymerase activity"/>
    <property type="evidence" value="ECO:0007669"/>
    <property type="project" value="UniProtKB-KW"/>
</dbReference>
<dbReference type="GO" id="GO:0015074">
    <property type="term" value="P:DNA integration"/>
    <property type="evidence" value="ECO:0007669"/>
    <property type="project" value="UniProtKB-KW"/>
</dbReference>
<dbReference type="InterPro" id="IPR050951">
    <property type="entry name" value="Retrovirus_Pol_polyprotein"/>
</dbReference>
<keyword evidence="9" id="KW-0064">Aspartyl protease</keyword>
<protein>
    <recommendedName>
        <fullName evidence="2">RNA-directed DNA polymerase</fullName>
        <ecNumber evidence="2">2.7.7.49</ecNumber>
    </recommendedName>
</protein>
<dbReference type="GO" id="GO:0004190">
    <property type="term" value="F:aspartic-type endopeptidase activity"/>
    <property type="evidence" value="ECO:0007669"/>
    <property type="project" value="UniProtKB-KW"/>
</dbReference>
<evidence type="ECO:0000256" key="14">
    <source>
        <dbReference type="ARBA" id="ARBA00022908"/>
    </source>
</evidence>
<dbReference type="SUPFAM" id="SSF50630">
    <property type="entry name" value="Acid proteases"/>
    <property type="match status" value="1"/>
</dbReference>
<feature type="transmembrane region" description="Helical" evidence="22">
    <location>
        <begin position="3525"/>
        <end position="3544"/>
    </location>
</feature>
<feature type="compositionally biased region" description="Basic and acidic residues" evidence="21">
    <location>
        <begin position="2130"/>
        <end position="2139"/>
    </location>
</feature>
<feature type="region of interest" description="Disordered" evidence="21">
    <location>
        <begin position="636"/>
        <end position="691"/>
    </location>
</feature>
<proteinExistence type="predicted"/>
<dbReference type="PROSITE" id="PS50994">
    <property type="entry name" value="INTEGRASE"/>
    <property type="match status" value="1"/>
</dbReference>
<evidence type="ECO:0000256" key="4">
    <source>
        <dbReference type="ARBA" id="ARBA00022670"/>
    </source>
</evidence>
<evidence type="ECO:0000256" key="3">
    <source>
        <dbReference type="ARBA" id="ARBA00022475"/>
    </source>
</evidence>
<evidence type="ECO:0000256" key="17">
    <source>
        <dbReference type="ARBA" id="ARBA00023125"/>
    </source>
</evidence>
<keyword evidence="20" id="KW-0479">Metal-binding</keyword>
<dbReference type="GO" id="GO:0006508">
    <property type="term" value="P:proteolysis"/>
    <property type="evidence" value="ECO:0007669"/>
    <property type="project" value="UniProtKB-KW"/>
</dbReference>
<keyword evidence="20" id="KW-0862">Zinc</keyword>
<dbReference type="Pfam" id="PF14529">
    <property type="entry name" value="Exo_endo_phos_2"/>
    <property type="match status" value="1"/>
</dbReference>
<dbReference type="Pfam" id="PF00665">
    <property type="entry name" value="rve"/>
    <property type="match status" value="1"/>
</dbReference>
<keyword evidence="13" id="KW-0694">RNA-binding</keyword>
<dbReference type="EC" id="2.7.7.49" evidence="2"/>
<feature type="domain" description="Integrase catalytic" evidence="26">
    <location>
        <begin position="1602"/>
        <end position="1764"/>
    </location>
</feature>
<dbReference type="InterPro" id="IPR001995">
    <property type="entry name" value="Peptidase_A2_cat"/>
</dbReference>
<evidence type="ECO:0000256" key="7">
    <source>
        <dbReference type="ARBA" id="ARBA00022695"/>
    </source>
</evidence>
<sequence length="3847" mass="439430">MKKRWELEGTVQRKAGSGRQKISTDVEDTQLINYLRENPFHTARDAIVNANFPESQPTKTSGAAWQKNVRPRTADDLWEVVENTWESLADDEIYGQALVHSMPRINNFQAAETILLLRSESALGDIHPDIGITLPQKLPRRTSWTDDHSWLHLDSALGTSNRTLSSSAPETFPRWTSRTKILPSTHPCCLFTYFLLNKACVFSTVFHRNRTLSKHPKRIVTNQINYLDKGALMKVLTKGKSHGPLCKKRNHDVDETSWDTHLKTIEFTINSIVNKTTSESPYKVLMGLNPRPLADAKILATINETLAREDLTSLRARVATKITHSQSTAKKLFDSHRKPSSFNPNALVMVRKTTFAATGQPTKLLPKFKCPYRIVAVLPNDRYFVQDPKLLSSSTPLNPGLFYMIQSKRLKWKTIEMPTPLRVEAHRKWKTIEIQIPLKAEAHRKWTIKTQIPPLVEGHSGGLVTVTTYKLEAHPEWKPHRKMHESLKEPSPKSFRPTSLSLLSFIRVIFIDLPFVARPFPRHGCESYHQVRGRTSVWMDELSPCIIATNRSSSHLLPQNREQVTQFPNILWIRQIFCESVSKVSGEFNGVEVRRSCSVIIHISRISLLTVGLPVGLHERHVTTAWAILVVRGGNRRPTRGAGRTSSVEEGETASSSPDPEVDNRESRSGRLRRRHLSESRTSSQRTEETVSRLSEVILKGMSEVVRQVKPRTEVSVGTISSGILNEFNPLTGNVDDWLHAVDEYAQIYGWDDKVTSHLALAKLRGPAEPLEDAKIVGCVYGTIRKPTKPLTPVMTKPGVQGWTTRSSRFTDTNELYAYLSTIGHLLGSRPVKSEPTPQYATPGTSTEKSLKMGMECYNCKGPHRARDCPKPRVECFNCKQRGHFQSKCPFKRRPNDDSRKVTGDRGVNEVVQEDKETRNPYIMSVVLKGRKFKCLVDTGSSCTIIRRGVAEKLKLKIDEDKSVLRDFAGKVTTRAGSSKLHVRVGQSSATVRVVIMNDDHLLHDCVIGRDFINLPHVMLLKVGSEVFVRELSEIKPSNELECCTASNDARPGITYGDVPEEYREKCARLLSEFGDRVSTSMADLGKTDAAQLEIKCVTECHRRKSKYCKEDRRLPHVCRLPSPKCNDGKRQVPPTNNRRTTSGNKYSTTLDLATEFYQVLVENNSVAKTAFITPDSHYEFLRMPFGLCNAPAVFQRLMNNVLGPLRNTTAFPYMDDIIIPSVTLEEGLCHLRLVLEALRKYNLSLRIEKCVFFGAQIDYLGREISAEGVRPGKRKVETVLQMQPPETVKQVRQFLGLTGYFRRFLKNYAKIVEPMSKLTRRDVNWCWEDEQQSAFNTVKTMLTTRPVQAVFEPTRKTEFHTDASATAIGAILLQASDGVQRVIAYFSKQITSNQRHYHSYELETMAVVYALQHFRVYLIGIQFTVVTDCNALKTTFSKQDLIPRVGRWWLQVQEYTFDVKYRPGARMAPVDALSRYPCGIAEINQIDITERDWILAAQLQDDQLVRIRDILKANIRNNDTKQYFLEFQLKNDKIYRKLPDGKNLWVVPKTAKWQILRLCHDKAGDPAIEYTMHRIQQNYWFARMRRFVTKYKQGRLHPIEKAAVPFHTLDVDHVGPFETSRTGNKFLFVVVDAFTKFTIIEAVRSQKAKVVIRALRSIMCIFGVTIRIVSDRGSAFTSRTFRIICESYGIKHTLNAVATPRANGQCERYNQTIVNMLATSSVEAESDLWDTHVKELQSALNTSFNKGEEYASIVAEKWEDQCSKRYGSDCMGKKERRHGKRSTKNRSIEISVRYGDKEKCTSERVITRMVAEMEERDYFNDLHQLRLAMVRKGRKKVAIPKPDIGGLQRFRRMVECIFRPHGLEEIYVPRKLERSKPENKQTYKTAEEKARNKNTVLIQGSQKAVKTLRKTKDGSLLIEVEQGEENVKCLEKIIEIETTNGKVKKLGPAGMVALHIKGMDELTTEKDVEKALSEETGNKLVEHMTVGKLRPSYGGTQAVTVRVRKELALGVYSSISISSCRIRHISNGCCRTLQMFSILEYHANSSLFNDCTIQERIDVEICYKCWGYNYKAKDCEQTDKKNLCRKCGEEGHLSKECVNEAYCIKCNRAGHAVGSAQCRHFKEAMAKERRVRTKKNEKGVSNPPKNEEEAGNSEARLEEEAGGGGGGLAQDEVIKVLQTNLNRSRAAHQLLHKPIKEEEIDVVTISEPKAHSNQGEGWSKLGDEVHPAECKSKLHGARPPSENGGRDRRKHPFDAAIKVLGRETIVDRYGSGEGHVWIETGPYRFISAYVCPSSGWGAYERRLEEVGVCVRSSRRQVLLAGDFNAKSPLWGSKREDHRGAALADLLAQCDLTVLNQGNQPTFVGAGGSSTIDMTCASAGLAQRVVEWRVEEQETTSDHCLITYRLEGEEEAGTQREASAGWTWMKEKQETLAIEMQQQLEALQQPTPEGITEAIGRACDAVLKRRGPPGGTRRPVYWWTSEVATSRKDCLRARRRWTRINRQDPNRHDALRLYKKARKELRLQIRRAKEAAWRLLVQEIDENPWGKGYKIAVKKFARTVPPSKEEVEGAVKKLFPEKPIPRRRARGGGGKVRQKEYAWTRRNTSGGGVGCVQGGTRSDPGKGPSWYFFQSQAKQRRKFRPICLIDTLGKVLEHLIKARIEKEVQERGDLSDNQFDFRKGLSTMDAIGEVLKLARLANSGSWGTKEYCALVALDVENAFNTAPWKRIVRALDDLGVSEYLTEMVQTYLTDRTVTTMDGAHQVRMSCGVPQGSVLGPTLWNIMYDGVLRMEIPVGVRLVAFADDLAVVAMASQREDLERLVDGTLERESDWMREAELRLATRKTEAVLLTDKRRPRRIVFHLEGEEIVPKESVRYLGVRLDRNMSFRAHVEEAATKAGRMAAQLGRIMPNVGDARSSRRRLLAAVVQSKLLYGAPTWAEALKFKCNVEILVRAQRRSLLRVACAYRTVSAEAIQVITGTLPVDLQVRRQKILHQRVGARSEVEESLLSEWQRRWNGEENGAWTRALIPNISTWIGRKHGELEFHLTLALTGHVCFAAFLHKIGKEQEDRCWYCAERDDAEHTLFVCEAWDEERLALMRKTMHWPTREHFVETMLQSEVDWDTIASFARCILSKEEKERTWSNAQVVPGAWVWIRGGVLVGRLAPTIMERSPTRPRTAWCPGGCKQVDDRRLLVVNGWGHPWNRMAECRIFGATPASTRLEKEGDRRKLYVLLILLLLTLSLAASLTDETDVNILVVCRLLLNLLLYAVHFQFAIVLNFWKRRSWNDLLKFLKLGGCLTTTNRLPHYFGFVSFLLLHMFLTGCIYFFNNEQRDFDVYTRIPTIILQTMHFFYCFLLYVITNMILSRYKFLTTLLKSFFKHRPPSCGNLPFKFFHKIEYTLRLLQKSVEVYNDMFGPVLFCSISYTIVTVYRLICSFYYSSKPMPTTHIVIQILIPVILILLCDSATREAENVVSLCYDLKWHFRTLSRWDERKFYKFTNSVANKVGRFTATTPTSIDTKQESVCQKIYISLVFAALTFGLVMTIINNNYFQEDIHMKIAISYLTEFNLYSFSFYTMVVLNLWKREQWYDLIESLSVVKKKTKMWKIGKRKVPYYLGFVVNNIFYILTDSYDNYSWFTHYGWEFFKRFNVRLIQLFLQFFFKLLLFEILRIILVNYKKLNQCLKNKNISLVHLRRVVKTVCLLQRTVDIFNDLFGLPFALLVSFTTFEVLNYILFALYYQGDISLTENIILATLRLHPSIVWTVVLLIMCDSVSCEAKEILSTIDELRFSIDGINQKEEQELFMLTDYVKENLPVFTAAGYFTLAKPTILNMSATVANFLIVVVQVTNKI</sequence>
<feature type="transmembrane region" description="Helical" evidence="22">
    <location>
        <begin position="3040"/>
        <end position="3058"/>
    </location>
</feature>
<feature type="transmembrane region" description="Helical" evidence="22">
    <location>
        <begin position="3411"/>
        <end position="3431"/>
    </location>
</feature>
<evidence type="ECO:0000259" key="26">
    <source>
        <dbReference type="PROSITE" id="PS50994"/>
    </source>
</evidence>
<evidence type="ECO:0000256" key="5">
    <source>
        <dbReference type="ARBA" id="ARBA00022679"/>
    </source>
</evidence>
<dbReference type="SUPFAM" id="SSF56219">
    <property type="entry name" value="DNase I-like"/>
    <property type="match status" value="1"/>
</dbReference>
<dbReference type="InterPro" id="IPR001878">
    <property type="entry name" value="Znf_CCHC"/>
</dbReference>
<feature type="domain" description="CCHC-type" evidence="23">
    <location>
        <begin position="876"/>
        <end position="890"/>
    </location>
</feature>
<feature type="transmembrane region" description="Helical" evidence="22">
    <location>
        <begin position="3250"/>
        <end position="3278"/>
    </location>
</feature>
<dbReference type="InterPro" id="IPR021109">
    <property type="entry name" value="Peptidase_aspartic_dom_sf"/>
</dbReference>
<dbReference type="SUPFAM" id="SSF53098">
    <property type="entry name" value="Ribonuclease H-like"/>
    <property type="match status" value="1"/>
</dbReference>
<keyword evidence="8" id="KW-0540">Nuclease</keyword>
<dbReference type="Pfam" id="PF17919">
    <property type="entry name" value="RT_RNaseH_2"/>
    <property type="match status" value="1"/>
</dbReference>
<keyword evidence="3" id="KW-1003">Cell membrane</keyword>
<dbReference type="Gene3D" id="4.10.60.10">
    <property type="entry name" value="Zinc finger, CCHC-type"/>
    <property type="match status" value="2"/>
</dbReference>
<evidence type="ECO:0000256" key="18">
    <source>
        <dbReference type="ARBA" id="ARBA00023136"/>
    </source>
</evidence>
<dbReference type="PANTHER" id="PTHR37984">
    <property type="entry name" value="PROTEIN CBG26694"/>
    <property type="match status" value="1"/>
</dbReference>
<feature type="region of interest" description="Disordered" evidence="21">
    <location>
        <begin position="2130"/>
        <end position="2169"/>
    </location>
</feature>
<dbReference type="SMART" id="SM00343">
    <property type="entry name" value="ZnF_C2HC"/>
    <property type="match status" value="5"/>
</dbReference>
<dbReference type="Pfam" id="PF00078">
    <property type="entry name" value="RVT_1"/>
    <property type="match status" value="2"/>
</dbReference>
<reference evidence="27" key="1">
    <citation type="journal article" date="2020" name="J Insects Food Feed">
        <title>The yellow mealworm (Tenebrio molitor) genome: a resource for the emerging insects as food and feed industry.</title>
        <authorList>
            <person name="Eriksson T."/>
            <person name="Andere A."/>
            <person name="Kelstrup H."/>
            <person name="Emery V."/>
            <person name="Picard C."/>
        </authorList>
    </citation>
    <scope>NUCLEOTIDE SEQUENCE</scope>
    <source>
        <strain evidence="27">Stoneville</strain>
        <tissue evidence="27">Whole head</tissue>
    </source>
</reference>
<keyword evidence="20" id="KW-0863">Zinc-finger</keyword>
<dbReference type="PROSITE" id="PS50158">
    <property type="entry name" value="ZF_CCHC"/>
    <property type="match status" value="2"/>
</dbReference>
<dbReference type="Pfam" id="PF13975">
    <property type="entry name" value="gag-asp_proteas"/>
    <property type="match status" value="1"/>
</dbReference>
<gene>
    <name evidence="27" type="ORF">GEV33_013576</name>
</gene>
<dbReference type="PANTHER" id="PTHR37984:SF5">
    <property type="entry name" value="PROTEIN NYNRIN-LIKE"/>
    <property type="match status" value="1"/>
</dbReference>
<dbReference type="GO" id="GO:0004519">
    <property type="term" value="F:endonuclease activity"/>
    <property type="evidence" value="ECO:0007669"/>
    <property type="project" value="UniProtKB-KW"/>
</dbReference>
<dbReference type="FunFam" id="3.10.10.10:FF:000007">
    <property type="entry name" value="Retrovirus-related Pol polyprotein from transposon 17.6-like Protein"/>
    <property type="match status" value="1"/>
</dbReference>
<feature type="domain" description="Reverse transcriptase" evidence="25">
    <location>
        <begin position="1079"/>
        <end position="1265"/>
    </location>
</feature>
<organism evidence="27 28">
    <name type="scientific">Tenebrio molitor</name>
    <name type="common">Yellow mealworm beetle</name>
    <dbReference type="NCBI Taxonomy" id="7067"/>
    <lineage>
        <taxon>Eukaryota</taxon>
        <taxon>Metazoa</taxon>
        <taxon>Ecdysozoa</taxon>
        <taxon>Arthropoda</taxon>
        <taxon>Hexapoda</taxon>
        <taxon>Insecta</taxon>
        <taxon>Pterygota</taxon>
        <taxon>Neoptera</taxon>
        <taxon>Endopterygota</taxon>
        <taxon>Coleoptera</taxon>
        <taxon>Polyphaga</taxon>
        <taxon>Cucujiformia</taxon>
        <taxon>Tenebrionidae</taxon>
        <taxon>Tenebrio</taxon>
    </lineage>
</organism>
<dbReference type="Proteomes" id="UP000719412">
    <property type="component" value="Unassembled WGS sequence"/>
</dbReference>
<dbReference type="SUPFAM" id="SSF56672">
    <property type="entry name" value="DNA/RNA polymerases"/>
    <property type="match status" value="2"/>
</dbReference>
<dbReference type="Gene3D" id="3.30.70.270">
    <property type="match status" value="2"/>
</dbReference>
<feature type="transmembrane region" description="Helical" evidence="22">
    <location>
        <begin position="3227"/>
        <end position="3244"/>
    </location>
</feature>
<dbReference type="PROSITE" id="PS50175">
    <property type="entry name" value="ASP_PROT_RETROV"/>
    <property type="match status" value="1"/>
</dbReference>
<dbReference type="PROSITE" id="PS50878">
    <property type="entry name" value="RT_POL"/>
    <property type="match status" value="2"/>
</dbReference>
<evidence type="ECO:0000256" key="2">
    <source>
        <dbReference type="ARBA" id="ARBA00012493"/>
    </source>
</evidence>
<keyword evidence="5" id="KW-0808">Transferase</keyword>
<feature type="domain" description="Reverse transcriptase" evidence="25">
    <location>
        <begin position="2611"/>
        <end position="2879"/>
    </location>
</feature>
<keyword evidence="18 22" id="KW-0472">Membrane</keyword>
<dbReference type="Gene3D" id="1.10.340.70">
    <property type="match status" value="1"/>
</dbReference>
<dbReference type="GO" id="GO:0008270">
    <property type="term" value="F:zinc ion binding"/>
    <property type="evidence" value="ECO:0007669"/>
    <property type="project" value="UniProtKB-KW"/>
</dbReference>
<evidence type="ECO:0000256" key="8">
    <source>
        <dbReference type="ARBA" id="ARBA00022722"/>
    </source>
</evidence>
<dbReference type="PROSITE" id="PS00141">
    <property type="entry name" value="ASP_PROTEASE"/>
    <property type="match status" value="1"/>
</dbReference>
<feature type="compositionally biased region" description="Polar residues" evidence="21">
    <location>
        <begin position="644"/>
        <end position="658"/>
    </location>
</feature>
<dbReference type="CDD" id="cd00303">
    <property type="entry name" value="retropepsin_like"/>
    <property type="match status" value="1"/>
</dbReference>
<dbReference type="Gene3D" id="2.40.70.10">
    <property type="entry name" value="Acid Proteases"/>
    <property type="match status" value="1"/>
</dbReference>
<dbReference type="InterPro" id="IPR001969">
    <property type="entry name" value="Aspartic_peptidase_AS"/>
</dbReference>
<feature type="domain" description="Peptidase A2" evidence="24">
    <location>
        <begin position="933"/>
        <end position="1012"/>
    </location>
</feature>
<feature type="domain" description="CCHC-type" evidence="23">
    <location>
        <begin position="2085"/>
        <end position="2098"/>
    </location>
</feature>
<dbReference type="InterPro" id="IPR043502">
    <property type="entry name" value="DNA/RNA_pol_sf"/>
</dbReference>
<keyword evidence="11" id="KW-0378">Hydrolase</keyword>
<feature type="transmembrane region" description="Helical" evidence="22">
    <location>
        <begin position="3338"/>
        <end position="3357"/>
    </location>
</feature>
<dbReference type="GO" id="GO:0050909">
    <property type="term" value="P:sensory perception of taste"/>
    <property type="evidence" value="ECO:0007669"/>
    <property type="project" value="InterPro"/>
</dbReference>
<dbReference type="InterPro" id="IPR000477">
    <property type="entry name" value="RT_dom"/>
</dbReference>
<comment type="subcellular location">
    <subcellularLocation>
        <location evidence="1">Cell membrane</location>
        <topology evidence="1">Multi-pass membrane protein</topology>
    </subcellularLocation>
</comment>
<evidence type="ECO:0000256" key="21">
    <source>
        <dbReference type="SAM" id="MobiDB-lite"/>
    </source>
</evidence>
<evidence type="ECO:0000313" key="28">
    <source>
        <dbReference type="Proteomes" id="UP000719412"/>
    </source>
</evidence>
<dbReference type="Gene3D" id="3.60.10.10">
    <property type="entry name" value="Endonuclease/exonuclease/phosphatase"/>
    <property type="match status" value="1"/>
</dbReference>
<evidence type="ECO:0000256" key="20">
    <source>
        <dbReference type="PROSITE-ProRule" id="PRU00047"/>
    </source>
</evidence>
<evidence type="ECO:0000256" key="19">
    <source>
        <dbReference type="ARBA" id="ARBA00023268"/>
    </source>
</evidence>
<evidence type="ECO:0000256" key="9">
    <source>
        <dbReference type="ARBA" id="ARBA00022750"/>
    </source>
</evidence>
<keyword evidence="12" id="KW-0460">Magnesium</keyword>
<feature type="transmembrane region" description="Helical" evidence="22">
    <location>
        <begin position="3645"/>
        <end position="3666"/>
    </location>
</feature>
<keyword evidence="4" id="KW-0645">Protease</keyword>
<dbReference type="InterPro" id="IPR043128">
    <property type="entry name" value="Rev_trsase/Diguanyl_cyclase"/>
</dbReference>
<evidence type="ECO:0000256" key="13">
    <source>
        <dbReference type="ARBA" id="ARBA00022884"/>
    </source>
</evidence>
<feature type="region of interest" description="Disordered" evidence="21">
    <location>
        <begin position="1"/>
        <end position="22"/>
    </location>
</feature>
<dbReference type="InterPro" id="IPR036691">
    <property type="entry name" value="Endo/exonu/phosph_ase_sf"/>
</dbReference>
<reference evidence="27" key="2">
    <citation type="submission" date="2021-08" db="EMBL/GenBank/DDBJ databases">
        <authorList>
            <person name="Eriksson T."/>
        </authorList>
    </citation>
    <scope>NUCLEOTIDE SEQUENCE</scope>
    <source>
        <strain evidence="27">Stoneville</strain>
        <tissue evidence="27">Whole head</tissue>
    </source>
</reference>
<dbReference type="InterPro" id="IPR041577">
    <property type="entry name" value="RT_RNaseH_2"/>
</dbReference>
<dbReference type="Pfam" id="PF08395">
    <property type="entry name" value="7tm_7"/>
    <property type="match status" value="2"/>
</dbReference>
<keyword evidence="17" id="KW-0238">DNA-binding</keyword>
<keyword evidence="10" id="KW-0255">Endonuclease</keyword>
<feature type="transmembrane region" description="Helical" evidence="22">
    <location>
        <begin position="3305"/>
        <end position="3326"/>
    </location>
</feature>
<keyword evidence="19" id="KW-0511">Multifunctional enzyme</keyword>
<keyword evidence="6 22" id="KW-0812">Transmembrane</keyword>
<evidence type="ECO:0000259" key="23">
    <source>
        <dbReference type="PROSITE" id="PS50158"/>
    </source>
</evidence>
<dbReference type="InterPro" id="IPR036397">
    <property type="entry name" value="RNaseH_sf"/>
</dbReference>
<dbReference type="InterPro" id="IPR012337">
    <property type="entry name" value="RNaseH-like_sf"/>
</dbReference>
<feature type="transmembrane region" description="Helical" evidence="22">
    <location>
        <begin position="3609"/>
        <end position="3625"/>
    </location>
</feature>
<comment type="caution">
    <text evidence="27">The sequence shown here is derived from an EMBL/GenBank/DDBJ whole genome shotgun (WGS) entry which is preliminary data.</text>
</comment>
<evidence type="ECO:0000256" key="10">
    <source>
        <dbReference type="ARBA" id="ARBA00022759"/>
    </source>
</evidence>
<dbReference type="CDD" id="cd09077">
    <property type="entry name" value="R1-I-EN"/>
    <property type="match status" value="1"/>
</dbReference>